<protein>
    <recommendedName>
        <fullName evidence="3">Secreted protein</fullName>
    </recommendedName>
</protein>
<evidence type="ECO:0008006" key="3">
    <source>
        <dbReference type="Google" id="ProtNLM"/>
    </source>
</evidence>
<comment type="caution">
    <text evidence="1">The sequence shown here is derived from an EMBL/GenBank/DDBJ whole genome shotgun (WGS) entry which is preliminary data.</text>
</comment>
<dbReference type="AlphaFoldDB" id="A0AAV4RQF8"/>
<dbReference type="EMBL" id="BPLR01008416">
    <property type="protein sequence ID" value="GIY24503.1"/>
    <property type="molecule type" value="Genomic_DNA"/>
</dbReference>
<sequence>MAWDPLQRVFSEAVVLVFGTRPPLALLGWLLRRSLPLSPSTLLANLPTAIEPCETEEKKPAPQIFANRPCIRGSIPLTDASRRS</sequence>
<keyword evidence="2" id="KW-1185">Reference proteome</keyword>
<evidence type="ECO:0000313" key="1">
    <source>
        <dbReference type="EMBL" id="GIY24503.1"/>
    </source>
</evidence>
<name>A0AAV4RQF8_CAEEX</name>
<evidence type="ECO:0000313" key="2">
    <source>
        <dbReference type="Proteomes" id="UP001054945"/>
    </source>
</evidence>
<organism evidence="1 2">
    <name type="scientific">Caerostris extrusa</name>
    <name type="common">Bark spider</name>
    <name type="synonym">Caerostris bankana</name>
    <dbReference type="NCBI Taxonomy" id="172846"/>
    <lineage>
        <taxon>Eukaryota</taxon>
        <taxon>Metazoa</taxon>
        <taxon>Ecdysozoa</taxon>
        <taxon>Arthropoda</taxon>
        <taxon>Chelicerata</taxon>
        <taxon>Arachnida</taxon>
        <taxon>Araneae</taxon>
        <taxon>Araneomorphae</taxon>
        <taxon>Entelegynae</taxon>
        <taxon>Araneoidea</taxon>
        <taxon>Araneidae</taxon>
        <taxon>Caerostris</taxon>
    </lineage>
</organism>
<proteinExistence type="predicted"/>
<dbReference type="Proteomes" id="UP001054945">
    <property type="component" value="Unassembled WGS sequence"/>
</dbReference>
<gene>
    <name evidence="1" type="ORF">CEXT_384751</name>
</gene>
<accession>A0AAV4RQF8</accession>
<reference evidence="1 2" key="1">
    <citation type="submission" date="2021-06" db="EMBL/GenBank/DDBJ databases">
        <title>Caerostris extrusa draft genome.</title>
        <authorList>
            <person name="Kono N."/>
            <person name="Arakawa K."/>
        </authorList>
    </citation>
    <scope>NUCLEOTIDE SEQUENCE [LARGE SCALE GENOMIC DNA]</scope>
</reference>